<dbReference type="PANTHER" id="PTHR37315:SF1">
    <property type="entry name" value="UPF0311 PROTEIN BLR7842"/>
    <property type="match status" value="1"/>
</dbReference>
<dbReference type="AlphaFoldDB" id="A0A5N6UU30"/>
<dbReference type="Gene3D" id="2.40.160.20">
    <property type="match status" value="1"/>
</dbReference>
<reference evidence="1 2" key="1">
    <citation type="submission" date="2019-04" db="EMBL/GenBank/DDBJ databases">
        <title>Friends and foes A comparative genomics study of 23 Aspergillus species from section Flavi.</title>
        <authorList>
            <consortium name="DOE Joint Genome Institute"/>
            <person name="Kjaerbolling I."/>
            <person name="Vesth T."/>
            <person name="Frisvad J.C."/>
            <person name="Nybo J.L."/>
            <person name="Theobald S."/>
            <person name="Kildgaard S."/>
            <person name="Isbrandt T."/>
            <person name="Kuo A."/>
            <person name="Sato A."/>
            <person name="Lyhne E.K."/>
            <person name="Kogle M.E."/>
            <person name="Wiebenga A."/>
            <person name="Kun R.S."/>
            <person name="Lubbers R.J."/>
            <person name="Makela M.R."/>
            <person name="Barry K."/>
            <person name="Chovatia M."/>
            <person name="Clum A."/>
            <person name="Daum C."/>
            <person name="Haridas S."/>
            <person name="He G."/>
            <person name="LaButti K."/>
            <person name="Lipzen A."/>
            <person name="Mondo S."/>
            <person name="Riley R."/>
            <person name="Salamov A."/>
            <person name="Simmons B.A."/>
            <person name="Magnuson J.K."/>
            <person name="Henrissat B."/>
            <person name="Mortensen U.H."/>
            <person name="Larsen T.O."/>
            <person name="Devries R.P."/>
            <person name="Grigoriev I.V."/>
            <person name="Machida M."/>
            <person name="Baker S.E."/>
            <person name="Andersen M.R."/>
        </authorList>
    </citation>
    <scope>NUCLEOTIDE SEQUENCE [LARGE SCALE GENOMIC DNA]</scope>
    <source>
        <strain evidence="1 2">CBS 117626</strain>
    </source>
</reference>
<dbReference type="InterPro" id="IPR020915">
    <property type="entry name" value="UPF0311"/>
</dbReference>
<dbReference type="Pfam" id="PF11578">
    <property type="entry name" value="DUF3237"/>
    <property type="match status" value="1"/>
</dbReference>
<organism evidence="1 2">
    <name type="scientific">Aspergillus tamarii</name>
    <dbReference type="NCBI Taxonomy" id="41984"/>
    <lineage>
        <taxon>Eukaryota</taxon>
        <taxon>Fungi</taxon>
        <taxon>Dikarya</taxon>
        <taxon>Ascomycota</taxon>
        <taxon>Pezizomycotina</taxon>
        <taxon>Eurotiomycetes</taxon>
        <taxon>Eurotiomycetidae</taxon>
        <taxon>Eurotiales</taxon>
        <taxon>Aspergillaceae</taxon>
        <taxon>Aspergillus</taxon>
        <taxon>Aspergillus subgen. Circumdati</taxon>
    </lineage>
</organism>
<protein>
    <submittedName>
        <fullName evidence="1">Uncharacterized protein</fullName>
    </submittedName>
</protein>
<sequence length="162" mass="17645">MATTSISLSYVFTLRVNIGVPPYPIGATPSGEKSYYDIMGGTITGSGISATIQRGGGDSVLSRSDGWANLDINYPALTDQGEWIYVRYLGIMQGTEALGKAFSNDPSAKSTRFQDQYMRVTPIFETASERLSWLNQAAFIGKGRLDVTAEGTFVVYEVFKVE</sequence>
<evidence type="ECO:0000313" key="1">
    <source>
        <dbReference type="EMBL" id="KAE8161943.1"/>
    </source>
</evidence>
<proteinExistence type="inferred from homology"/>
<keyword evidence="2" id="KW-1185">Reference proteome</keyword>
<accession>A0A5N6UU30</accession>
<dbReference type="OrthoDB" id="2544694at2759"/>
<dbReference type="Proteomes" id="UP000326950">
    <property type="component" value="Unassembled WGS sequence"/>
</dbReference>
<gene>
    <name evidence="1" type="ORF">BDV40DRAFT_172418</name>
</gene>
<evidence type="ECO:0000313" key="2">
    <source>
        <dbReference type="Proteomes" id="UP000326950"/>
    </source>
</evidence>
<dbReference type="PANTHER" id="PTHR37315">
    <property type="entry name" value="UPF0311 PROTEIN BLR7842"/>
    <property type="match status" value="1"/>
</dbReference>
<name>A0A5N6UU30_ASPTM</name>
<dbReference type="EMBL" id="ML738635">
    <property type="protein sequence ID" value="KAE8161943.1"/>
    <property type="molecule type" value="Genomic_DNA"/>
</dbReference>
<dbReference type="HAMAP" id="MF_00775">
    <property type="entry name" value="UPF0311"/>
    <property type="match status" value="1"/>
</dbReference>